<dbReference type="PROSITE" id="PS51184">
    <property type="entry name" value="JMJC"/>
    <property type="match status" value="1"/>
</dbReference>
<gene>
    <name evidence="12" type="ORF">AAG570_002068</name>
</gene>
<sequence length="408" mass="47362">MDVIELNSVIGCPNKSIQDVPFQSVDVEISYSDFFNRYLVNNIPCLVKNISKDWKCQRDWVKMDKPHIEYLRNRYGEKCAPVANCSQRYYNSHCTENMSVRNFMDYWKGYILGSYPIDKFCLYLKDWHFTKEFPNEDVYRVPKLFASDWLNEYFLANKGMNDDYKFVYMGPKGSWTPLHSDVFSSFSWSVNLCGQKKWVFYPPGQEDCLKDRYGTLAYDTLSRDLDDPTRYPKYSKLAGTRTLVQGAGDAVFVPSGWHHQVWNLADTISVNHNWVNGCNVGAMWSSLINQLGQVQQEIANCRDMDDWDGHCQLMLKSCFGIDLSGFCDFLIFIANRRLQGLGEGMPIEEPGGWVMGRNHMAFDLAKIKPVFKEFLQLKLSCMEMHMERISDMLRSIDACISESKLNYL</sequence>
<evidence type="ECO:0000256" key="6">
    <source>
        <dbReference type="ARBA" id="ARBA00047762"/>
    </source>
</evidence>
<evidence type="ECO:0000313" key="12">
    <source>
        <dbReference type="EMBL" id="KAL1124300.1"/>
    </source>
</evidence>
<dbReference type="EMBL" id="JBFDAA010000011">
    <property type="protein sequence ID" value="KAL1124300.1"/>
    <property type="molecule type" value="Genomic_DNA"/>
</dbReference>
<evidence type="ECO:0000256" key="7">
    <source>
        <dbReference type="ARBA" id="ARBA00067203"/>
    </source>
</evidence>
<evidence type="ECO:0000256" key="3">
    <source>
        <dbReference type="ARBA" id="ARBA00023002"/>
    </source>
</evidence>
<dbReference type="Gene3D" id="2.60.120.650">
    <property type="entry name" value="Cupin"/>
    <property type="match status" value="1"/>
</dbReference>
<comment type="catalytic activity">
    <reaction evidence="6">
        <text>L-lysyl-[protein] + 2-oxoglutarate + O2 = 4-hydroxy-L-lysyl-[protein] + succinate + CO2</text>
        <dbReference type="Rhea" id="RHEA:57156"/>
        <dbReference type="Rhea" id="RHEA-COMP:9752"/>
        <dbReference type="Rhea" id="RHEA-COMP:15084"/>
        <dbReference type="ChEBI" id="CHEBI:15379"/>
        <dbReference type="ChEBI" id="CHEBI:16526"/>
        <dbReference type="ChEBI" id="CHEBI:16810"/>
        <dbReference type="ChEBI" id="CHEBI:29969"/>
        <dbReference type="ChEBI" id="CHEBI:30031"/>
        <dbReference type="ChEBI" id="CHEBI:141495"/>
    </reaction>
</comment>
<dbReference type="InterPro" id="IPR050910">
    <property type="entry name" value="JMJD6_ArgDemeth/LysHydrox"/>
</dbReference>
<dbReference type="InterPro" id="IPR041667">
    <property type="entry name" value="Cupin_8"/>
</dbReference>
<dbReference type="SUPFAM" id="SSF51197">
    <property type="entry name" value="Clavaminate synthase-like"/>
    <property type="match status" value="1"/>
</dbReference>
<dbReference type="Proteomes" id="UP001558652">
    <property type="component" value="Unassembled WGS sequence"/>
</dbReference>
<dbReference type="GO" id="GO:0046872">
    <property type="term" value="F:metal ion binding"/>
    <property type="evidence" value="ECO:0007669"/>
    <property type="project" value="UniProtKB-KW"/>
</dbReference>
<keyword evidence="4" id="KW-0408">Iron</keyword>
<evidence type="ECO:0000256" key="4">
    <source>
        <dbReference type="ARBA" id="ARBA00023004"/>
    </source>
</evidence>
<keyword evidence="2" id="KW-0479">Metal-binding</keyword>
<evidence type="ECO:0000256" key="10">
    <source>
        <dbReference type="ARBA" id="ARBA00082904"/>
    </source>
</evidence>
<name>A0ABD0YAB9_9HEMI</name>
<reference evidence="12 13" key="1">
    <citation type="submission" date="2024-07" db="EMBL/GenBank/DDBJ databases">
        <title>Chromosome-level genome assembly of the water stick insect Ranatra chinensis (Heteroptera: Nepidae).</title>
        <authorList>
            <person name="Liu X."/>
        </authorList>
    </citation>
    <scope>NUCLEOTIDE SEQUENCE [LARGE SCALE GENOMIC DNA]</scope>
    <source>
        <strain evidence="12">Cailab_2021Rc</strain>
        <tissue evidence="12">Muscle</tissue>
    </source>
</reference>
<dbReference type="CDD" id="cd02208">
    <property type="entry name" value="cupin_RmlC-like"/>
    <property type="match status" value="1"/>
</dbReference>
<evidence type="ECO:0000256" key="8">
    <source>
        <dbReference type="ARBA" id="ARBA00078704"/>
    </source>
</evidence>
<dbReference type="FunFam" id="2.60.120.650:FF:000030">
    <property type="entry name" value="JmjC domain-containing protein 4"/>
    <property type="match status" value="1"/>
</dbReference>
<protein>
    <recommendedName>
        <fullName evidence="7">2-oxoglutarate and iron-dependent oxygenase JMJD4</fullName>
    </recommendedName>
    <alternativeName>
        <fullName evidence="8">JmjC domain-containing protein 4</fullName>
    </alternativeName>
    <alternativeName>
        <fullName evidence="10">Jumonji domain-containing protein 4</fullName>
    </alternativeName>
    <alternativeName>
        <fullName evidence="9">Lysyl-hydroxylase JMJD4</fullName>
    </alternativeName>
</protein>
<dbReference type="GO" id="GO:0010468">
    <property type="term" value="P:regulation of gene expression"/>
    <property type="evidence" value="ECO:0007669"/>
    <property type="project" value="UniProtKB-ARBA"/>
</dbReference>
<evidence type="ECO:0000256" key="9">
    <source>
        <dbReference type="ARBA" id="ARBA00080747"/>
    </source>
</evidence>
<keyword evidence="3" id="KW-0560">Oxidoreductase</keyword>
<dbReference type="Pfam" id="PF13621">
    <property type="entry name" value="Cupin_8"/>
    <property type="match status" value="1"/>
</dbReference>
<dbReference type="GO" id="GO:0016706">
    <property type="term" value="F:2-oxoglutarate-dependent dioxygenase activity"/>
    <property type="evidence" value="ECO:0007669"/>
    <property type="project" value="UniProtKB-ARBA"/>
</dbReference>
<evidence type="ECO:0000313" key="13">
    <source>
        <dbReference type="Proteomes" id="UP001558652"/>
    </source>
</evidence>
<dbReference type="GO" id="GO:0140096">
    <property type="term" value="F:catalytic activity, acting on a protein"/>
    <property type="evidence" value="ECO:0007669"/>
    <property type="project" value="UniProtKB-ARBA"/>
</dbReference>
<dbReference type="PANTHER" id="PTHR12480:SF6">
    <property type="entry name" value="2-OXOGLUTARATE AND IRON-DEPENDENT OXYGENASE JMJD4"/>
    <property type="match status" value="1"/>
</dbReference>
<dbReference type="PANTHER" id="PTHR12480">
    <property type="entry name" value="ARGININE DEMETHYLASE AND LYSYL-HYDROXYLASE JMJD"/>
    <property type="match status" value="1"/>
</dbReference>
<evidence type="ECO:0000256" key="2">
    <source>
        <dbReference type="ARBA" id="ARBA00022723"/>
    </source>
</evidence>
<evidence type="ECO:0000259" key="11">
    <source>
        <dbReference type="PROSITE" id="PS51184"/>
    </source>
</evidence>
<accession>A0ABD0YAB9</accession>
<comment type="caution">
    <text evidence="12">The sequence shown here is derived from an EMBL/GenBank/DDBJ whole genome shotgun (WGS) entry which is preliminary data.</text>
</comment>
<organism evidence="12 13">
    <name type="scientific">Ranatra chinensis</name>
    <dbReference type="NCBI Taxonomy" id="642074"/>
    <lineage>
        <taxon>Eukaryota</taxon>
        <taxon>Metazoa</taxon>
        <taxon>Ecdysozoa</taxon>
        <taxon>Arthropoda</taxon>
        <taxon>Hexapoda</taxon>
        <taxon>Insecta</taxon>
        <taxon>Pterygota</taxon>
        <taxon>Neoptera</taxon>
        <taxon>Paraneoptera</taxon>
        <taxon>Hemiptera</taxon>
        <taxon>Heteroptera</taxon>
        <taxon>Panheteroptera</taxon>
        <taxon>Nepomorpha</taxon>
        <taxon>Nepidae</taxon>
        <taxon>Ranatrinae</taxon>
        <taxon>Ranatra</taxon>
    </lineage>
</organism>
<evidence type="ECO:0000256" key="5">
    <source>
        <dbReference type="ARBA" id="ARBA00038068"/>
    </source>
</evidence>
<keyword evidence="13" id="KW-1185">Reference proteome</keyword>
<comment type="cofactor">
    <cofactor evidence="1">
        <name>Fe(2+)</name>
        <dbReference type="ChEBI" id="CHEBI:29033"/>
    </cofactor>
</comment>
<proteinExistence type="inferred from homology"/>
<comment type="similarity">
    <text evidence="5">Belongs to the JMJD6 family.</text>
</comment>
<feature type="domain" description="JmjC" evidence="11">
    <location>
        <begin position="130"/>
        <end position="291"/>
    </location>
</feature>
<dbReference type="InterPro" id="IPR003347">
    <property type="entry name" value="JmjC_dom"/>
</dbReference>
<evidence type="ECO:0000256" key="1">
    <source>
        <dbReference type="ARBA" id="ARBA00001954"/>
    </source>
</evidence>
<dbReference type="SMART" id="SM00558">
    <property type="entry name" value="JmjC"/>
    <property type="match status" value="1"/>
</dbReference>
<dbReference type="AlphaFoldDB" id="A0ABD0YAB9"/>